<keyword evidence="3 7" id="KW-0812">Transmembrane</keyword>
<accession>A0ABU1IYD7</accession>
<evidence type="ECO:0000256" key="3">
    <source>
        <dbReference type="ARBA" id="ARBA00022692"/>
    </source>
</evidence>
<feature type="region of interest" description="Disordered" evidence="6">
    <location>
        <begin position="297"/>
        <end position="317"/>
    </location>
</feature>
<evidence type="ECO:0000256" key="4">
    <source>
        <dbReference type="ARBA" id="ARBA00022989"/>
    </source>
</evidence>
<name>A0ABU1IYD7_9BACL</name>
<gene>
    <name evidence="8" type="ORF">JOC58_002151</name>
</gene>
<evidence type="ECO:0000256" key="6">
    <source>
        <dbReference type="SAM" id="MobiDB-lite"/>
    </source>
</evidence>
<dbReference type="Proteomes" id="UP001185028">
    <property type="component" value="Unassembled WGS sequence"/>
</dbReference>
<evidence type="ECO:0000256" key="7">
    <source>
        <dbReference type="SAM" id="Phobius"/>
    </source>
</evidence>
<evidence type="ECO:0000313" key="9">
    <source>
        <dbReference type="Proteomes" id="UP001185028"/>
    </source>
</evidence>
<dbReference type="Pfam" id="PF06081">
    <property type="entry name" value="ArAE_1"/>
    <property type="match status" value="1"/>
</dbReference>
<evidence type="ECO:0000256" key="1">
    <source>
        <dbReference type="ARBA" id="ARBA00004651"/>
    </source>
</evidence>
<reference evidence="8 9" key="1">
    <citation type="submission" date="2023-07" db="EMBL/GenBank/DDBJ databases">
        <title>Genomic Encyclopedia of Type Strains, Phase IV (KMG-IV): sequencing the most valuable type-strain genomes for metagenomic binning, comparative biology and taxonomic classification.</title>
        <authorList>
            <person name="Goeker M."/>
        </authorList>
    </citation>
    <scope>NUCLEOTIDE SEQUENCE [LARGE SCALE GENOMIC DNA]</scope>
    <source>
        <strain evidence="8 9">DSM 22170</strain>
    </source>
</reference>
<feature type="transmembrane region" description="Helical" evidence="7">
    <location>
        <begin position="58"/>
        <end position="91"/>
    </location>
</feature>
<comment type="caution">
    <text evidence="8">The sequence shown here is derived from an EMBL/GenBank/DDBJ whole genome shotgun (WGS) entry which is preliminary data.</text>
</comment>
<evidence type="ECO:0000313" key="8">
    <source>
        <dbReference type="EMBL" id="MDR6244258.1"/>
    </source>
</evidence>
<sequence length="317" mass="36229">MKYAIGMRNIKTALAVFICLFISQALHLQYPFYAVIATIIAMENSVTNSYTVGKNRVMGTIVGAICGLAFALIDPYSAFFSAIGIVVVIYICNLLQWNKSISIASIVFLAIMLNLQPGESPWFYGMNRVIDTLIGIGVAVAVNYLVFPPKHERQMEHRRKILRRHFTQLAHELLGQGGGVHISSLKADMSELEKVYETYTSEFHLNKKKRTMMEHLEEEIDIYHNTYSHMRQLRLLTDEPSLEATNKLDVQFTSSRPLTSHGEDLLMIYRYHVRCILQELQRLGLMLPRKIAPPMNLHPEGKQQYNNNKPSVCHNKM</sequence>
<protein>
    <submittedName>
        <fullName evidence="8">Uncharacterized membrane protein YgaE (UPF0421/DUF939 family)</fullName>
    </submittedName>
</protein>
<feature type="transmembrane region" description="Helical" evidence="7">
    <location>
        <begin position="100"/>
        <end position="117"/>
    </location>
</feature>
<comment type="subcellular location">
    <subcellularLocation>
        <location evidence="1">Cell membrane</location>
        <topology evidence="1">Multi-pass membrane protein</topology>
    </subcellularLocation>
</comment>
<keyword evidence="2" id="KW-1003">Cell membrane</keyword>
<dbReference type="RefSeq" id="WP_188776230.1">
    <property type="nucleotide sequence ID" value="NZ_BMMB01000006.1"/>
</dbReference>
<proteinExistence type="predicted"/>
<feature type="transmembrane region" description="Helical" evidence="7">
    <location>
        <begin position="129"/>
        <end position="147"/>
    </location>
</feature>
<evidence type="ECO:0000256" key="5">
    <source>
        <dbReference type="ARBA" id="ARBA00023136"/>
    </source>
</evidence>
<dbReference type="EMBL" id="JAVDQH010000007">
    <property type="protein sequence ID" value="MDR6244258.1"/>
    <property type="molecule type" value="Genomic_DNA"/>
</dbReference>
<dbReference type="PANTHER" id="PTHR30509">
    <property type="entry name" value="P-HYDROXYBENZOIC ACID EFFLUX PUMP SUBUNIT-RELATED"/>
    <property type="match status" value="1"/>
</dbReference>
<dbReference type="PANTHER" id="PTHR30509:SF9">
    <property type="entry name" value="MULTIDRUG RESISTANCE PROTEIN MDTO"/>
    <property type="match status" value="1"/>
</dbReference>
<evidence type="ECO:0000256" key="2">
    <source>
        <dbReference type="ARBA" id="ARBA00022475"/>
    </source>
</evidence>
<dbReference type="InterPro" id="IPR010343">
    <property type="entry name" value="ArAE_1"/>
</dbReference>
<keyword evidence="4 7" id="KW-1133">Transmembrane helix</keyword>
<keyword evidence="9" id="KW-1185">Reference proteome</keyword>
<keyword evidence="5 7" id="KW-0472">Membrane</keyword>
<organism evidence="8 9">
    <name type="scientific">Paenibacillus hunanensis</name>
    <dbReference type="NCBI Taxonomy" id="539262"/>
    <lineage>
        <taxon>Bacteria</taxon>
        <taxon>Bacillati</taxon>
        <taxon>Bacillota</taxon>
        <taxon>Bacilli</taxon>
        <taxon>Bacillales</taxon>
        <taxon>Paenibacillaceae</taxon>
        <taxon>Paenibacillus</taxon>
    </lineage>
</organism>